<evidence type="ECO:0000313" key="1">
    <source>
        <dbReference type="EMBL" id="MEI4801445.1"/>
    </source>
</evidence>
<accession>A0ABU8FFH5</accession>
<dbReference type="EMBL" id="JBAWSX010000004">
    <property type="protein sequence ID" value="MEI4801445.1"/>
    <property type="molecule type" value="Genomic_DNA"/>
</dbReference>
<dbReference type="SUPFAM" id="SSF53448">
    <property type="entry name" value="Nucleotide-diphospho-sugar transferases"/>
    <property type="match status" value="1"/>
</dbReference>
<evidence type="ECO:0000313" key="2">
    <source>
        <dbReference type="Proteomes" id="UP001372526"/>
    </source>
</evidence>
<dbReference type="RefSeq" id="WP_336472146.1">
    <property type="nucleotide sequence ID" value="NZ_JBAWSX010000004.1"/>
</dbReference>
<reference evidence="1 2" key="1">
    <citation type="submission" date="2024-01" db="EMBL/GenBank/DDBJ databases">
        <title>Seven novel Bacillus-like species.</title>
        <authorList>
            <person name="Liu G."/>
        </authorList>
    </citation>
    <scope>NUCLEOTIDE SEQUENCE [LARGE SCALE GENOMIC DNA]</scope>
    <source>
        <strain evidence="1 2">FJAT-51639</strain>
    </source>
</reference>
<comment type="caution">
    <text evidence="1">The sequence shown here is derived from an EMBL/GenBank/DDBJ whole genome shotgun (WGS) entry which is preliminary data.</text>
</comment>
<evidence type="ECO:0008006" key="3">
    <source>
        <dbReference type="Google" id="ProtNLM"/>
    </source>
</evidence>
<name>A0ABU8FFH5_9BACI</name>
<dbReference type="InterPro" id="IPR029044">
    <property type="entry name" value="Nucleotide-diphossugar_trans"/>
</dbReference>
<organism evidence="1 2">
    <name type="scientific">Bacillus bruguierae</name>
    <dbReference type="NCBI Taxonomy" id="3127667"/>
    <lineage>
        <taxon>Bacteria</taxon>
        <taxon>Bacillati</taxon>
        <taxon>Bacillota</taxon>
        <taxon>Bacilli</taxon>
        <taxon>Bacillales</taxon>
        <taxon>Bacillaceae</taxon>
        <taxon>Bacillus</taxon>
    </lineage>
</organism>
<dbReference type="Gene3D" id="3.90.550.10">
    <property type="entry name" value="Spore Coat Polysaccharide Biosynthesis Protein SpsA, Chain A"/>
    <property type="match status" value="1"/>
</dbReference>
<proteinExistence type="predicted"/>
<keyword evidence="2" id="KW-1185">Reference proteome</keyword>
<gene>
    <name evidence="1" type="ORF">WAZ07_08915</name>
</gene>
<dbReference type="Proteomes" id="UP001372526">
    <property type="component" value="Unassembled WGS sequence"/>
</dbReference>
<sequence length="301" mass="35707">MHSFCTLFNSNYLTRGLTMYDSLCRTEECFTLFIFCFDDLAYEMLRSLNLKNAVLITLNEFETDELKEVKKLRSEAEYCWTCTPHVIRHVLDNYDVKEVTYLDADLYFFNKPSILLDEFHQSNCSVMITEHRYSPEYDQSDTFGIYCVQFITFKADNHGLKVLQWWEDRCLEWCYNRVEDGKFGDQKYLDRWPDLFVGVHVLQHLGGGVACWNIQQYEVTDGPQVCGVPIVFYHFHQLRWDTAYQFDYGVYELSQEAISLIYGPYIQALREQIDMIVQLYDQFKDNYTKDNSEYDITGALK</sequence>
<protein>
    <recommendedName>
        <fullName evidence="3">Glycosyl transferase</fullName>
    </recommendedName>
</protein>